<feature type="region of interest" description="Disordered" evidence="1">
    <location>
        <begin position="38"/>
        <end position="60"/>
    </location>
</feature>
<protein>
    <submittedName>
        <fullName evidence="2">Uncharacterized protein</fullName>
    </submittedName>
</protein>
<dbReference type="Proteomes" id="UP001500363">
    <property type="component" value="Unassembled WGS sequence"/>
</dbReference>
<keyword evidence="3" id="KW-1185">Reference proteome</keyword>
<evidence type="ECO:0000313" key="3">
    <source>
        <dbReference type="Proteomes" id="UP001500363"/>
    </source>
</evidence>
<organism evidence="2 3">
    <name type="scientific">Kribbella lupini</name>
    <dbReference type="NCBI Taxonomy" id="291602"/>
    <lineage>
        <taxon>Bacteria</taxon>
        <taxon>Bacillati</taxon>
        <taxon>Actinomycetota</taxon>
        <taxon>Actinomycetes</taxon>
        <taxon>Propionibacteriales</taxon>
        <taxon>Kribbellaceae</taxon>
        <taxon>Kribbella</taxon>
    </lineage>
</organism>
<evidence type="ECO:0000313" key="2">
    <source>
        <dbReference type="EMBL" id="GAA1534744.1"/>
    </source>
</evidence>
<gene>
    <name evidence="2" type="ORF">GCM10009741_41520</name>
</gene>
<accession>A0ABN2B663</accession>
<dbReference type="EMBL" id="BAAANC010000002">
    <property type="protein sequence ID" value="GAA1534744.1"/>
    <property type="molecule type" value="Genomic_DNA"/>
</dbReference>
<name>A0ABN2B663_9ACTN</name>
<proteinExistence type="predicted"/>
<sequence>MPEGSRVGLARFGGAGADPSLEVPVRCHLAFHALVRDPPAIPSEADDQDERPEIVDPFAF</sequence>
<evidence type="ECO:0000256" key="1">
    <source>
        <dbReference type="SAM" id="MobiDB-lite"/>
    </source>
</evidence>
<reference evidence="2 3" key="1">
    <citation type="journal article" date="2019" name="Int. J. Syst. Evol. Microbiol.">
        <title>The Global Catalogue of Microorganisms (GCM) 10K type strain sequencing project: providing services to taxonomists for standard genome sequencing and annotation.</title>
        <authorList>
            <consortium name="The Broad Institute Genomics Platform"/>
            <consortium name="The Broad Institute Genome Sequencing Center for Infectious Disease"/>
            <person name="Wu L."/>
            <person name="Ma J."/>
        </authorList>
    </citation>
    <scope>NUCLEOTIDE SEQUENCE [LARGE SCALE GENOMIC DNA]</scope>
    <source>
        <strain evidence="2 3">JCM 14303</strain>
    </source>
</reference>
<comment type="caution">
    <text evidence="2">The sequence shown here is derived from an EMBL/GenBank/DDBJ whole genome shotgun (WGS) entry which is preliminary data.</text>
</comment>